<dbReference type="EMBL" id="LBRA01000001">
    <property type="protein sequence ID" value="KKP88663.1"/>
    <property type="molecule type" value="Genomic_DNA"/>
</dbReference>
<dbReference type="GO" id="GO:0008237">
    <property type="term" value="F:metallopeptidase activity"/>
    <property type="evidence" value="ECO:0007669"/>
    <property type="project" value="InterPro"/>
</dbReference>
<evidence type="ECO:0000313" key="3">
    <source>
        <dbReference type="Proteomes" id="UP000034683"/>
    </source>
</evidence>
<feature type="chain" id="PRO_5002531555" description="Peptidase M10 metallopeptidase domain-containing protein" evidence="1">
    <location>
        <begin position="24"/>
        <end position="270"/>
    </location>
</feature>
<dbReference type="SUPFAM" id="SSF55486">
    <property type="entry name" value="Metalloproteases ('zincins'), catalytic domain"/>
    <property type="match status" value="1"/>
</dbReference>
<evidence type="ECO:0008006" key="4">
    <source>
        <dbReference type="Google" id="ProtNLM"/>
    </source>
</evidence>
<sequence length="270" mass="30055">MTKKTFFILFVVLFLTGILTSNANANHSWNGYHWARTGNPFTLKLGDNVSSLWDNYLGVASTDWTLSSVLNTTIVSGLGGKNCKPSAGRVEVCNKKYGNNGWLGIAQIWVNGSHITQAVTKMNDTYFNLKTYNTPAWKQFVVCQEIGHTFGLDHQDENFSNANLGTCMDYTNDPDGTIRGQMDNKHPNQHDYDMLETIYAHLDSFSTLLGKIGKTPSASILVEKVDDNIDISNSSEWGKVIRKGSDGRSSLHERDLGKGNKVFTFVIWAE</sequence>
<keyword evidence="1" id="KW-0732">Signal</keyword>
<organism evidence="2 3">
    <name type="scientific">Candidatus Nomurabacteria bacterium GW2011_GWA2_35_80</name>
    <dbReference type="NCBI Taxonomy" id="1618733"/>
    <lineage>
        <taxon>Bacteria</taxon>
        <taxon>Candidatus Nomuraibacteriota</taxon>
    </lineage>
</organism>
<name>A0A0G0D5W6_9BACT</name>
<feature type="signal peptide" evidence="1">
    <location>
        <begin position="1"/>
        <end position="23"/>
    </location>
</feature>
<dbReference type="InterPro" id="IPR024079">
    <property type="entry name" value="MetalloPept_cat_dom_sf"/>
</dbReference>
<evidence type="ECO:0000256" key="1">
    <source>
        <dbReference type="SAM" id="SignalP"/>
    </source>
</evidence>
<evidence type="ECO:0000313" key="2">
    <source>
        <dbReference type="EMBL" id="KKP88663.1"/>
    </source>
</evidence>
<reference evidence="2 3" key="1">
    <citation type="journal article" date="2015" name="Nature">
        <title>rRNA introns, odd ribosomes, and small enigmatic genomes across a large radiation of phyla.</title>
        <authorList>
            <person name="Brown C.T."/>
            <person name="Hug L.A."/>
            <person name="Thomas B.C."/>
            <person name="Sharon I."/>
            <person name="Castelle C.J."/>
            <person name="Singh A."/>
            <person name="Wilkins M.J."/>
            <person name="Williams K.H."/>
            <person name="Banfield J.F."/>
        </authorList>
    </citation>
    <scope>NUCLEOTIDE SEQUENCE [LARGE SCALE GENOMIC DNA]</scope>
</reference>
<proteinExistence type="predicted"/>
<dbReference type="AlphaFoldDB" id="A0A0G0D5W6"/>
<accession>A0A0G0D5W6</accession>
<protein>
    <recommendedName>
        <fullName evidence="4">Peptidase M10 metallopeptidase domain-containing protein</fullName>
    </recommendedName>
</protein>
<comment type="caution">
    <text evidence="2">The sequence shown here is derived from an EMBL/GenBank/DDBJ whole genome shotgun (WGS) entry which is preliminary data.</text>
</comment>
<gene>
    <name evidence="2" type="ORF">UR92_C0001G0042</name>
</gene>
<dbReference type="Gene3D" id="3.40.390.10">
    <property type="entry name" value="Collagenase (Catalytic Domain)"/>
    <property type="match status" value="1"/>
</dbReference>
<dbReference type="Proteomes" id="UP000034683">
    <property type="component" value="Unassembled WGS sequence"/>
</dbReference>